<dbReference type="OrthoDB" id="573055at2"/>
<evidence type="ECO:0000313" key="3">
    <source>
        <dbReference type="Proteomes" id="UP000253977"/>
    </source>
</evidence>
<protein>
    <recommendedName>
        <fullName evidence="4">Desulfoferrodoxin ferrous iron-binding domain-containing protein</fullName>
    </recommendedName>
</protein>
<gene>
    <name evidence="2" type="ORF">DU478_03780</name>
</gene>
<feature type="chain" id="PRO_5017066952" description="Desulfoferrodoxin ferrous iron-binding domain-containing protein" evidence="1">
    <location>
        <begin position="19"/>
        <end position="120"/>
    </location>
</feature>
<sequence length="120" mass="13128">MKPIAVILALSTPALALAEEPEVVAATAEKVGMGWRFEVTLKHPDTGWDHYADGWDVVDADGHVIAVRELMHPHVAEQPFTRSLSAVTVPDGTRRVFIRAKCSVHGWTGPVYEMELSPEG</sequence>
<dbReference type="Proteomes" id="UP000253977">
    <property type="component" value="Unassembled WGS sequence"/>
</dbReference>
<name>A0A369TRV1_9RHOB</name>
<evidence type="ECO:0000313" key="2">
    <source>
        <dbReference type="EMBL" id="RDD67900.1"/>
    </source>
</evidence>
<feature type="signal peptide" evidence="1">
    <location>
        <begin position="1"/>
        <end position="18"/>
    </location>
</feature>
<evidence type="ECO:0008006" key="4">
    <source>
        <dbReference type="Google" id="ProtNLM"/>
    </source>
</evidence>
<comment type="caution">
    <text evidence="2">The sequence shown here is derived from an EMBL/GenBank/DDBJ whole genome shotgun (WGS) entry which is preliminary data.</text>
</comment>
<keyword evidence="3" id="KW-1185">Reference proteome</keyword>
<dbReference type="RefSeq" id="WP_114509714.1">
    <property type="nucleotide sequence ID" value="NZ_QPMK01000002.1"/>
</dbReference>
<keyword evidence="1" id="KW-0732">Signal</keyword>
<accession>A0A369TRV1</accession>
<dbReference type="EMBL" id="QPMK01000002">
    <property type="protein sequence ID" value="RDD67900.1"/>
    <property type="molecule type" value="Genomic_DNA"/>
</dbReference>
<reference evidence="2 3" key="1">
    <citation type="submission" date="2018-07" db="EMBL/GenBank/DDBJ databases">
        <title>Thalassococcus profundi sp. nov., a marine bacterium isolated from deep seawater of Okinawa Trough.</title>
        <authorList>
            <person name="Yu M."/>
        </authorList>
    </citation>
    <scope>NUCLEOTIDE SEQUENCE [LARGE SCALE GENOMIC DNA]</scope>
    <source>
        <strain evidence="2 3">WRAS1</strain>
    </source>
</reference>
<organism evidence="2 3">
    <name type="scientific">Thalassococcus profundi</name>
    <dbReference type="NCBI Taxonomy" id="2282382"/>
    <lineage>
        <taxon>Bacteria</taxon>
        <taxon>Pseudomonadati</taxon>
        <taxon>Pseudomonadota</taxon>
        <taxon>Alphaproteobacteria</taxon>
        <taxon>Rhodobacterales</taxon>
        <taxon>Roseobacteraceae</taxon>
        <taxon>Thalassococcus</taxon>
    </lineage>
</organism>
<evidence type="ECO:0000256" key="1">
    <source>
        <dbReference type="SAM" id="SignalP"/>
    </source>
</evidence>
<proteinExistence type="predicted"/>
<dbReference type="AlphaFoldDB" id="A0A369TRV1"/>